<comment type="caution">
    <text evidence="11">The sequence shown here is derived from an EMBL/GenBank/DDBJ whole genome shotgun (WGS) entry which is preliminary data.</text>
</comment>
<dbReference type="CDD" id="cd06223">
    <property type="entry name" value="PRTases_typeI"/>
    <property type="match status" value="1"/>
</dbReference>
<dbReference type="SMART" id="SM00490">
    <property type="entry name" value="HELICc"/>
    <property type="match status" value="1"/>
</dbReference>
<dbReference type="SMART" id="SM00487">
    <property type="entry name" value="DEXDc"/>
    <property type="match status" value="1"/>
</dbReference>
<evidence type="ECO:0000256" key="1">
    <source>
        <dbReference type="ARBA" id="ARBA00005446"/>
    </source>
</evidence>
<evidence type="ECO:0000256" key="3">
    <source>
        <dbReference type="ARBA" id="ARBA00022801"/>
    </source>
</evidence>
<dbReference type="Gene3D" id="3.40.50.2020">
    <property type="match status" value="1"/>
</dbReference>
<dbReference type="PROSITE" id="PS51194">
    <property type="entry name" value="HELICASE_CTER"/>
    <property type="match status" value="1"/>
</dbReference>
<dbReference type="Gene3D" id="3.40.50.300">
    <property type="entry name" value="P-loop containing nucleotide triphosphate hydrolases"/>
    <property type="match status" value="2"/>
</dbReference>
<evidence type="ECO:0000256" key="2">
    <source>
        <dbReference type="ARBA" id="ARBA00022741"/>
    </source>
</evidence>
<feature type="domain" description="Helicase C-terminal" evidence="10">
    <location>
        <begin position="231"/>
        <end position="381"/>
    </location>
</feature>
<dbReference type="InterPro" id="IPR000836">
    <property type="entry name" value="PRTase_dom"/>
</dbReference>
<keyword evidence="11" id="KW-0347">Helicase</keyword>
<dbReference type="Proteomes" id="UP001251870">
    <property type="component" value="Unassembled WGS sequence"/>
</dbReference>
<accession>A0ABU2DNA8</accession>
<keyword evidence="2" id="KW-0547">Nucleotide-binding</keyword>
<comment type="similarity">
    <text evidence="1">Belongs to the helicase family. RecQ subfamily.</text>
</comment>
<dbReference type="PANTHER" id="PTHR13710:SF105">
    <property type="entry name" value="ATP-DEPENDENT DNA HELICASE Q1"/>
    <property type="match status" value="1"/>
</dbReference>
<keyword evidence="12" id="KW-1185">Reference proteome</keyword>
<dbReference type="PANTHER" id="PTHR13710">
    <property type="entry name" value="DNA HELICASE RECQ FAMILY MEMBER"/>
    <property type="match status" value="1"/>
</dbReference>
<evidence type="ECO:0000313" key="11">
    <source>
        <dbReference type="EMBL" id="MDR8017989.1"/>
    </source>
</evidence>
<evidence type="ECO:0000256" key="6">
    <source>
        <dbReference type="ARBA" id="ARBA00023235"/>
    </source>
</evidence>
<dbReference type="SUPFAM" id="SSF53271">
    <property type="entry name" value="PRTase-like"/>
    <property type="match status" value="1"/>
</dbReference>
<evidence type="ECO:0000259" key="9">
    <source>
        <dbReference type="PROSITE" id="PS51192"/>
    </source>
</evidence>
<dbReference type="EMBL" id="JAVKGR010000001">
    <property type="protein sequence ID" value="MDR8017989.1"/>
    <property type="molecule type" value="Genomic_DNA"/>
</dbReference>
<keyword evidence="5" id="KW-0238">DNA-binding</keyword>
<sequence length="700" mass="75785">MDFRAGQFEAISALVEQRRRVLVVQRTGWGKSAVYFLASSLLRRRGRGVSLIVSPLLALMRDQIAAARQAGIRAQAVHSVNAHEWEEISAALHADELDVLLISPERLANPTFRDEVLPRLLGRLGMLVIDEAHCISDWGHDFRPDYRRIAEVVRSLPAEVPVLATTATANARVVEDVAAQLAPESESAASRSVAAGTSEVDEVLVLRGELARDSLRLGVLSLSDAAHRIAWLSEHLGSLTGSGIVYTLTISQAEDLARHLGDQGYEVAAYTGRTDPQEREELEAALKENRVKALIATSALGMGFDKPDLGFVIHLGAPSSPVSYYQQIGRAGRAVDSADVLLLPGREDARIWEHFAQASLPTQERAESVLEVLDEHRRAVGDEPLSTAKIEAMVEVRRSPLELLLKVLEVDGAVRRVRGGWLSTGVGWIYDAERYTRILQLRRAEQGAMLDYERLSTGQCRMRVLAEALDDPAAADCGRCDTCAGAWYPRHISDQVLTEATTGLDRVGVAVPARRQWPAGLEALGLSLRGRIPAEQQAAEGRVLARVSDLGWGPVVHDALNAPDTSVDQRLLDGVVRVLAEWEWEHRPEVVVAVPSRSRPLLVDSLARGIAGIGRLPYAGMLEPVSGGPAGSPESNSAYRLAGLVGRLGVSDQLAEAVAGLPVLLVDDEIISRWTMTVAAQQLRAAGAQSVLPFALGLRG</sequence>
<evidence type="ECO:0000259" key="10">
    <source>
        <dbReference type="PROSITE" id="PS51194"/>
    </source>
</evidence>
<dbReference type="InterPro" id="IPR014001">
    <property type="entry name" value="Helicase_ATP-bd"/>
</dbReference>
<evidence type="ECO:0000256" key="7">
    <source>
        <dbReference type="ARBA" id="ARBA00034617"/>
    </source>
</evidence>
<feature type="domain" description="Helicase ATP-binding" evidence="9">
    <location>
        <begin position="12"/>
        <end position="187"/>
    </location>
</feature>
<dbReference type="SUPFAM" id="SSF52540">
    <property type="entry name" value="P-loop containing nucleoside triphosphate hydrolases"/>
    <property type="match status" value="1"/>
</dbReference>
<dbReference type="Pfam" id="PF00271">
    <property type="entry name" value="Helicase_C"/>
    <property type="match status" value="1"/>
</dbReference>
<reference evidence="11 12" key="1">
    <citation type="submission" date="2023-09" db="EMBL/GenBank/DDBJ databases">
        <title>Description of three actinobacteria isolated from air of manufacturing shop in a pharmaceutical factory.</title>
        <authorList>
            <person name="Zhang D.-F."/>
        </authorList>
    </citation>
    <scope>NUCLEOTIDE SEQUENCE [LARGE SCALE GENOMIC DNA]</scope>
    <source>
        <strain evidence="11 12">LY-0111</strain>
    </source>
</reference>
<dbReference type="EC" id="5.6.2.4" evidence="8"/>
<proteinExistence type="inferred from homology"/>
<dbReference type="InterPro" id="IPR029057">
    <property type="entry name" value="PRTase-like"/>
</dbReference>
<dbReference type="InterPro" id="IPR001650">
    <property type="entry name" value="Helicase_C-like"/>
</dbReference>
<protein>
    <recommendedName>
        <fullName evidence="8">DNA 3'-5' helicase</fullName>
        <ecNumber evidence="8">5.6.2.4</ecNumber>
    </recommendedName>
</protein>
<keyword evidence="4" id="KW-0067">ATP-binding</keyword>
<name>A0ABU2DNA8_9MICC</name>
<dbReference type="Pfam" id="PF00270">
    <property type="entry name" value="DEAD"/>
    <property type="match status" value="1"/>
</dbReference>
<dbReference type="GO" id="GO:0004386">
    <property type="term" value="F:helicase activity"/>
    <property type="evidence" value="ECO:0007669"/>
    <property type="project" value="UniProtKB-KW"/>
</dbReference>
<evidence type="ECO:0000256" key="5">
    <source>
        <dbReference type="ARBA" id="ARBA00023125"/>
    </source>
</evidence>
<evidence type="ECO:0000313" key="12">
    <source>
        <dbReference type="Proteomes" id="UP001251870"/>
    </source>
</evidence>
<dbReference type="PROSITE" id="PS00690">
    <property type="entry name" value="DEAH_ATP_HELICASE"/>
    <property type="match status" value="1"/>
</dbReference>
<comment type="catalytic activity">
    <reaction evidence="7">
        <text>Couples ATP hydrolysis with the unwinding of duplex DNA by translocating in the 3'-5' direction.</text>
        <dbReference type="EC" id="5.6.2.4"/>
    </reaction>
</comment>
<dbReference type="InterPro" id="IPR002464">
    <property type="entry name" value="DNA/RNA_helicase_DEAH_CS"/>
</dbReference>
<gene>
    <name evidence="11" type="ORF">RIL96_00210</name>
</gene>
<dbReference type="InterPro" id="IPR027417">
    <property type="entry name" value="P-loop_NTPase"/>
</dbReference>
<evidence type="ECO:0000256" key="8">
    <source>
        <dbReference type="ARBA" id="ARBA00034808"/>
    </source>
</evidence>
<keyword evidence="6" id="KW-0413">Isomerase</keyword>
<evidence type="ECO:0000256" key="4">
    <source>
        <dbReference type="ARBA" id="ARBA00022840"/>
    </source>
</evidence>
<dbReference type="PROSITE" id="PS51192">
    <property type="entry name" value="HELICASE_ATP_BIND_1"/>
    <property type="match status" value="1"/>
</dbReference>
<keyword evidence="3" id="KW-0378">Hydrolase</keyword>
<dbReference type="InterPro" id="IPR011545">
    <property type="entry name" value="DEAD/DEAH_box_helicase_dom"/>
</dbReference>
<organism evidence="11 12">
    <name type="scientific">Nesterenkonia aerolata</name>
    <dbReference type="NCBI Taxonomy" id="3074079"/>
    <lineage>
        <taxon>Bacteria</taxon>
        <taxon>Bacillati</taxon>
        <taxon>Actinomycetota</taxon>
        <taxon>Actinomycetes</taxon>
        <taxon>Micrococcales</taxon>
        <taxon>Micrococcaceae</taxon>
        <taxon>Nesterenkonia</taxon>
    </lineage>
</organism>